<reference evidence="10 11" key="1">
    <citation type="submission" date="2017-03" db="EMBL/GenBank/DDBJ databases">
        <title>Foreign affairs: Plasmid Transfer between Roseobacters and Rhizobia.</title>
        <authorList>
            <person name="Bartling P."/>
            <person name="Bunk B."/>
            <person name="Overmann J."/>
            <person name="Brinkmann H."/>
            <person name="Petersen J."/>
        </authorList>
    </citation>
    <scope>NUCLEOTIDE SEQUENCE [LARGE SCALE GENOMIC DNA]</scope>
    <source>
        <strain evidence="10 11">MACL11</strain>
    </source>
</reference>
<dbReference type="STRING" id="1122214.Mame_01737"/>
<evidence type="ECO:0000256" key="2">
    <source>
        <dbReference type="ARBA" id="ARBA00007783"/>
    </source>
</evidence>
<dbReference type="Gene3D" id="3.40.1710.10">
    <property type="entry name" value="abc type-2 transporter like domain"/>
    <property type="match status" value="1"/>
</dbReference>
<organism evidence="10 11">
    <name type="scientific">Martelella mediterranea DSM 17316</name>
    <dbReference type="NCBI Taxonomy" id="1122214"/>
    <lineage>
        <taxon>Bacteria</taxon>
        <taxon>Pseudomonadati</taxon>
        <taxon>Pseudomonadota</taxon>
        <taxon>Alphaproteobacteria</taxon>
        <taxon>Hyphomicrobiales</taxon>
        <taxon>Aurantimonadaceae</taxon>
        <taxon>Martelella</taxon>
    </lineage>
</organism>
<feature type="transmembrane region" description="Helical" evidence="8">
    <location>
        <begin position="255"/>
        <end position="279"/>
    </location>
</feature>
<dbReference type="Pfam" id="PF12698">
    <property type="entry name" value="ABC2_membrane_3"/>
    <property type="match status" value="1"/>
</dbReference>
<keyword evidence="11" id="KW-1185">Reference proteome</keyword>
<evidence type="ECO:0000259" key="9">
    <source>
        <dbReference type="PROSITE" id="PS51012"/>
    </source>
</evidence>
<feature type="transmembrane region" description="Helical" evidence="8">
    <location>
        <begin position="219"/>
        <end position="243"/>
    </location>
</feature>
<dbReference type="InterPro" id="IPR013525">
    <property type="entry name" value="ABC2_TM"/>
</dbReference>
<dbReference type="PANTHER" id="PTHR30294:SF47">
    <property type="entry name" value="INNER MEMBRANE TRANSPORT PERMEASE YHHJ"/>
    <property type="match status" value="1"/>
</dbReference>
<dbReference type="RefSeq" id="WP_018067497.1">
    <property type="nucleotide sequence ID" value="NZ_AQWH01000043.1"/>
</dbReference>
<evidence type="ECO:0000313" key="11">
    <source>
        <dbReference type="Proteomes" id="UP000191135"/>
    </source>
</evidence>
<evidence type="ECO:0000256" key="6">
    <source>
        <dbReference type="ARBA" id="ARBA00022989"/>
    </source>
</evidence>
<dbReference type="EMBL" id="CP020330">
    <property type="protein sequence ID" value="AQZ51083.1"/>
    <property type="molecule type" value="Genomic_DNA"/>
</dbReference>
<feature type="transmembrane region" description="Helical" evidence="8">
    <location>
        <begin position="173"/>
        <end position="198"/>
    </location>
</feature>
<keyword evidence="3" id="KW-0813">Transport</keyword>
<name>A0A1U9Z053_9HYPH</name>
<dbReference type="InterPro" id="IPR051449">
    <property type="entry name" value="ABC-2_transporter_component"/>
</dbReference>
<proteinExistence type="inferred from homology"/>
<accession>A0A1U9Z053</accession>
<feature type="transmembrane region" description="Helical" evidence="8">
    <location>
        <begin position="343"/>
        <end position="362"/>
    </location>
</feature>
<dbReference type="eggNOG" id="COG0842">
    <property type="taxonomic scope" value="Bacteria"/>
</dbReference>
<evidence type="ECO:0000256" key="7">
    <source>
        <dbReference type="ARBA" id="ARBA00023136"/>
    </source>
</evidence>
<dbReference type="KEGG" id="mmed:Mame_01737"/>
<keyword evidence="6 8" id="KW-1133">Transmembrane helix</keyword>
<dbReference type="PROSITE" id="PS51012">
    <property type="entry name" value="ABC_TM2"/>
    <property type="match status" value="1"/>
</dbReference>
<protein>
    <submittedName>
        <fullName evidence="10">Inner membrane transport permease YhhJ</fullName>
    </submittedName>
</protein>
<comment type="similarity">
    <text evidence="2">Belongs to the ABC-2 integral membrane protein family.</text>
</comment>
<keyword evidence="7 8" id="KW-0472">Membrane</keyword>
<gene>
    <name evidence="10" type="primary">yhhJ_1</name>
    <name evidence="10" type="ORF">Mame_01737</name>
</gene>
<evidence type="ECO:0000256" key="3">
    <source>
        <dbReference type="ARBA" id="ARBA00022448"/>
    </source>
</evidence>
<evidence type="ECO:0000256" key="5">
    <source>
        <dbReference type="ARBA" id="ARBA00022692"/>
    </source>
</evidence>
<feature type="transmembrane region" description="Helical" evidence="8">
    <location>
        <begin position="286"/>
        <end position="304"/>
    </location>
</feature>
<evidence type="ECO:0000256" key="1">
    <source>
        <dbReference type="ARBA" id="ARBA00004651"/>
    </source>
</evidence>
<dbReference type="AlphaFoldDB" id="A0A1U9Z053"/>
<dbReference type="OrthoDB" id="9784671at2"/>
<dbReference type="GO" id="GO:0140359">
    <property type="term" value="F:ABC-type transporter activity"/>
    <property type="evidence" value="ECO:0007669"/>
    <property type="project" value="InterPro"/>
</dbReference>
<dbReference type="Proteomes" id="UP000191135">
    <property type="component" value="Chromosome"/>
</dbReference>
<keyword evidence="4" id="KW-1003">Cell membrane</keyword>
<sequence>MRFSNILQLGIKELRGLGRDTLMLVLIVYAFSLSIYMESSAMPETLNRAAIAVVDEDRSALSQRIIDAFYPPYFIEPELIDTAEMDARLDSGTSTFVLDIPTNFERDVLAGRKPELQLNIDATRMTQAFTGNNDIQQIIDNTVSEYLNHSPGGSKIPVSLDIRARYNPQLSQMWFGSIINIITNITMLSMILSGAALIREREHGTIEHLLVMPVTALEIVLSKIWSIGLVVLVASALSLVIVVEGILGVPVNGSMPLFIAGSALMLFAMCSLGIFLATVAGSMPQFGLLLMLVLMPLQILSGGMTPRESMPQFIQDIMLLAPNTHYVTLSQAILFRGAGFDVVWPQFVWLAALGLALFAIALRRFRGFLQ</sequence>
<keyword evidence="5 8" id="KW-0812">Transmembrane</keyword>
<evidence type="ECO:0000313" key="10">
    <source>
        <dbReference type="EMBL" id="AQZ51083.1"/>
    </source>
</evidence>
<dbReference type="PANTHER" id="PTHR30294">
    <property type="entry name" value="MEMBRANE COMPONENT OF ABC TRANSPORTER YHHJ-RELATED"/>
    <property type="match status" value="1"/>
</dbReference>
<dbReference type="InterPro" id="IPR047817">
    <property type="entry name" value="ABC2_TM_bact-type"/>
</dbReference>
<dbReference type="GO" id="GO:0005886">
    <property type="term" value="C:plasma membrane"/>
    <property type="evidence" value="ECO:0007669"/>
    <property type="project" value="UniProtKB-SubCell"/>
</dbReference>
<comment type="subcellular location">
    <subcellularLocation>
        <location evidence="1">Cell membrane</location>
        <topology evidence="1">Multi-pass membrane protein</topology>
    </subcellularLocation>
</comment>
<evidence type="ECO:0000256" key="8">
    <source>
        <dbReference type="SAM" id="Phobius"/>
    </source>
</evidence>
<feature type="domain" description="ABC transmembrane type-2" evidence="9">
    <location>
        <begin position="132"/>
        <end position="368"/>
    </location>
</feature>
<evidence type="ECO:0000256" key="4">
    <source>
        <dbReference type="ARBA" id="ARBA00022475"/>
    </source>
</evidence>